<sequence length="42" mass="4961">MAKNELEQAGIKEPPKTLQELDGTVFSFRGIGRIMRHWLFWE</sequence>
<reference evidence="1 2" key="1">
    <citation type="submission" date="2022-02" db="EMBL/GenBank/DDBJ databases">
        <title>Paenibacillus sp. MBLB1776 Whole Genome Shotgun Sequencing.</title>
        <authorList>
            <person name="Hwang C.Y."/>
            <person name="Cho E.-S."/>
            <person name="Seo M.-J."/>
        </authorList>
    </citation>
    <scope>NUCLEOTIDE SEQUENCE [LARGE SCALE GENOMIC DNA]</scope>
    <source>
        <strain evidence="1 2">MBLB1776</strain>
    </source>
</reference>
<dbReference type="EMBL" id="CP130318">
    <property type="protein sequence ID" value="WNQ12313.1"/>
    <property type="molecule type" value="Genomic_DNA"/>
</dbReference>
<proteinExistence type="predicted"/>
<dbReference type="Proteomes" id="UP001305702">
    <property type="component" value="Chromosome"/>
</dbReference>
<accession>A0AA96RGG4</accession>
<name>A0AA96RGG4_9BACL</name>
<gene>
    <name evidence="1" type="ORF">MJA45_04500</name>
</gene>
<dbReference type="KEGG" id="paun:MJA45_04500"/>
<evidence type="ECO:0000313" key="2">
    <source>
        <dbReference type="Proteomes" id="UP001305702"/>
    </source>
</evidence>
<organism evidence="1 2">
    <name type="scientific">Paenibacillus aurantius</name>
    <dbReference type="NCBI Taxonomy" id="2918900"/>
    <lineage>
        <taxon>Bacteria</taxon>
        <taxon>Bacillati</taxon>
        <taxon>Bacillota</taxon>
        <taxon>Bacilli</taxon>
        <taxon>Bacillales</taxon>
        <taxon>Paenibacillaceae</taxon>
        <taxon>Paenibacillus</taxon>
    </lineage>
</organism>
<keyword evidence="2" id="KW-1185">Reference proteome</keyword>
<protein>
    <submittedName>
        <fullName evidence="1">Uncharacterized protein</fullName>
    </submittedName>
</protein>
<dbReference type="AlphaFoldDB" id="A0AA96RGG4"/>
<dbReference type="RefSeq" id="WP_315606090.1">
    <property type="nucleotide sequence ID" value="NZ_CP130318.1"/>
</dbReference>
<evidence type="ECO:0000313" key="1">
    <source>
        <dbReference type="EMBL" id="WNQ12313.1"/>
    </source>
</evidence>